<name>A0A1X6NCD7_9APHY</name>
<keyword evidence="3" id="KW-1185">Reference proteome</keyword>
<evidence type="ECO:0000313" key="3">
    <source>
        <dbReference type="Proteomes" id="UP000194127"/>
    </source>
</evidence>
<protein>
    <submittedName>
        <fullName evidence="2">Uncharacterized protein</fullName>
    </submittedName>
</protein>
<evidence type="ECO:0000256" key="1">
    <source>
        <dbReference type="SAM" id="MobiDB-lite"/>
    </source>
</evidence>
<feature type="region of interest" description="Disordered" evidence="1">
    <location>
        <begin position="1"/>
        <end position="24"/>
    </location>
</feature>
<dbReference type="Proteomes" id="UP000194127">
    <property type="component" value="Unassembled WGS sequence"/>
</dbReference>
<dbReference type="RefSeq" id="XP_024343099.1">
    <property type="nucleotide sequence ID" value="XM_024481838.1"/>
</dbReference>
<sequence>MPPLHPFRRAAGGRQCPLPDRRLPNLFSRPTDPSACWKPTEFPVVTCGPHHRTKVWSLKLLATCVFPNSKLGFPPDIPHRSDRYFAGQGVPRRAPGGRPRRRTASVSMTHMALSFAGDFAYHFLPCALNKLPLRHPICPRDLITPTRHSDQRPRSWRCSVGVKLEHIPLELELESESESESESDLDLDLSQAISQTHHATLLVLCLEKLRPIGPHGS</sequence>
<evidence type="ECO:0000313" key="2">
    <source>
        <dbReference type="EMBL" id="OSX66305.1"/>
    </source>
</evidence>
<dbReference type="GeneID" id="36326788"/>
<dbReference type="OrthoDB" id="10284948at2759"/>
<dbReference type="AlphaFoldDB" id="A0A1X6NCD7"/>
<gene>
    <name evidence="2" type="ORF">POSPLADRAFT_1064686</name>
</gene>
<dbReference type="EMBL" id="KZ110592">
    <property type="protein sequence ID" value="OSX66305.1"/>
    <property type="molecule type" value="Genomic_DNA"/>
</dbReference>
<accession>A0A1X6NCD7</accession>
<organism evidence="2 3">
    <name type="scientific">Postia placenta MAD-698-R-SB12</name>
    <dbReference type="NCBI Taxonomy" id="670580"/>
    <lineage>
        <taxon>Eukaryota</taxon>
        <taxon>Fungi</taxon>
        <taxon>Dikarya</taxon>
        <taxon>Basidiomycota</taxon>
        <taxon>Agaricomycotina</taxon>
        <taxon>Agaricomycetes</taxon>
        <taxon>Polyporales</taxon>
        <taxon>Adustoporiaceae</taxon>
        <taxon>Rhodonia</taxon>
    </lineage>
</organism>
<reference evidence="2 3" key="1">
    <citation type="submission" date="2017-04" db="EMBL/GenBank/DDBJ databases">
        <title>Genome Sequence of the Model Brown-Rot Fungus Postia placenta SB12.</title>
        <authorList>
            <consortium name="DOE Joint Genome Institute"/>
            <person name="Gaskell J."/>
            <person name="Kersten P."/>
            <person name="Larrondo L.F."/>
            <person name="Canessa P."/>
            <person name="Martinez D."/>
            <person name="Hibbett D."/>
            <person name="Schmoll M."/>
            <person name="Kubicek C.P."/>
            <person name="Martinez A.T."/>
            <person name="Yadav J."/>
            <person name="Master E."/>
            <person name="Magnuson J.K."/>
            <person name="James T."/>
            <person name="Yaver D."/>
            <person name="Berka R."/>
            <person name="Labutti K."/>
            <person name="Lipzen A."/>
            <person name="Aerts A."/>
            <person name="Barry K."/>
            <person name="Henrissat B."/>
            <person name="Blanchette R."/>
            <person name="Grigoriev I."/>
            <person name="Cullen D."/>
        </authorList>
    </citation>
    <scope>NUCLEOTIDE SEQUENCE [LARGE SCALE GENOMIC DNA]</scope>
    <source>
        <strain evidence="2 3">MAD-698-R-SB12</strain>
    </source>
</reference>
<proteinExistence type="predicted"/>